<dbReference type="SUPFAM" id="SSF56214">
    <property type="entry name" value="4'-phosphopantetheinyl transferase"/>
    <property type="match status" value="1"/>
</dbReference>
<keyword evidence="2" id="KW-0479">Metal-binding</keyword>
<keyword evidence="1" id="KW-0808">Transferase</keyword>
<sequence>MISVTTGIDIVEVKRFRKMPFKNNNNFYMKNFDSEEIEYCLKFKDPYPHFAGKFAAKESFQKAIRKSIPMLEIHTTHGSFGQPILNCKKAKCKKIEISISHEKHYATAMSLVFW</sequence>
<accession>A0A382HCB7</accession>
<dbReference type="NCBIfam" id="TIGR00556">
    <property type="entry name" value="pantethn_trn"/>
    <property type="match status" value="1"/>
</dbReference>
<dbReference type="GO" id="GO:0000287">
    <property type="term" value="F:magnesium ion binding"/>
    <property type="evidence" value="ECO:0007669"/>
    <property type="project" value="InterPro"/>
</dbReference>
<organism evidence="5">
    <name type="scientific">marine metagenome</name>
    <dbReference type="NCBI Taxonomy" id="408172"/>
    <lineage>
        <taxon>unclassified sequences</taxon>
        <taxon>metagenomes</taxon>
        <taxon>ecological metagenomes</taxon>
    </lineage>
</organism>
<dbReference type="GO" id="GO:0008897">
    <property type="term" value="F:holo-[acyl-carrier-protein] synthase activity"/>
    <property type="evidence" value="ECO:0007669"/>
    <property type="project" value="InterPro"/>
</dbReference>
<evidence type="ECO:0000313" key="5">
    <source>
        <dbReference type="EMBL" id="SVB84547.1"/>
    </source>
</evidence>
<keyword evidence="3" id="KW-0460">Magnesium</keyword>
<feature type="domain" description="4'-phosphopantetheinyl transferase" evidence="4">
    <location>
        <begin position="7"/>
        <end position="108"/>
    </location>
</feature>
<evidence type="ECO:0000256" key="3">
    <source>
        <dbReference type="ARBA" id="ARBA00022842"/>
    </source>
</evidence>
<evidence type="ECO:0000256" key="1">
    <source>
        <dbReference type="ARBA" id="ARBA00022679"/>
    </source>
</evidence>
<dbReference type="EMBL" id="UINC01060242">
    <property type="protein sequence ID" value="SVB84547.1"/>
    <property type="molecule type" value="Genomic_DNA"/>
</dbReference>
<dbReference type="GO" id="GO:0006633">
    <property type="term" value="P:fatty acid biosynthetic process"/>
    <property type="evidence" value="ECO:0007669"/>
    <property type="project" value="InterPro"/>
</dbReference>
<reference evidence="5" key="1">
    <citation type="submission" date="2018-05" db="EMBL/GenBank/DDBJ databases">
        <authorList>
            <person name="Lanie J.A."/>
            <person name="Ng W.-L."/>
            <person name="Kazmierczak K.M."/>
            <person name="Andrzejewski T.M."/>
            <person name="Davidsen T.M."/>
            <person name="Wayne K.J."/>
            <person name="Tettelin H."/>
            <person name="Glass J.I."/>
            <person name="Rusch D."/>
            <person name="Podicherti R."/>
            <person name="Tsui H.-C.T."/>
            <person name="Winkler M.E."/>
        </authorList>
    </citation>
    <scope>NUCLEOTIDE SEQUENCE</scope>
</reference>
<dbReference type="Pfam" id="PF01648">
    <property type="entry name" value="ACPS"/>
    <property type="match status" value="1"/>
</dbReference>
<dbReference type="AlphaFoldDB" id="A0A382HCB7"/>
<name>A0A382HCB7_9ZZZZ</name>
<dbReference type="InterPro" id="IPR008278">
    <property type="entry name" value="4-PPantetheinyl_Trfase_dom"/>
</dbReference>
<evidence type="ECO:0000256" key="2">
    <source>
        <dbReference type="ARBA" id="ARBA00022723"/>
    </source>
</evidence>
<protein>
    <recommendedName>
        <fullName evidence="4">4'-phosphopantetheinyl transferase domain-containing protein</fullName>
    </recommendedName>
</protein>
<dbReference type="Gene3D" id="3.90.470.20">
    <property type="entry name" value="4'-phosphopantetheinyl transferase domain"/>
    <property type="match status" value="1"/>
</dbReference>
<evidence type="ECO:0000259" key="4">
    <source>
        <dbReference type="Pfam" id="PF01648"/>
    </source>
</evidence>
<dbReference type="InterPro" id="IPR004568">
    <property type="entry name" value="Ppantetheine-prot_Trfase_dom"/>
</dbReference>
<dbReference type="InterPro" id="IPR037143">
    <property type="entry name" value="4-PPantetheinyl_Trfase_dom_sf"/>
</dbReference>
<proteinExistence type="predicted"/>
<gene>
    <name evidence="5" type="ORF">METZ01_LOCUS237401</name>
</gene>